<dbReference type="Gene3D" id="1.10.540.10">
    <property type="entry name" value="Acyl-CoA dehydrogenase/oxidase, N-terminal domain"/>
    <property type="match status" value="1"/>
</dbReference>
<protein>
    <submittedName>
        <fullName evidence="8">Alkylation response protein AidB-like acyl-CoA dehydrogenase</fullName>
    </submittedName>
</protein>
<dbReference type="GO" id="GO:0003995">
    <property type="term" value="F:acyl-CoA dehydrogenase activity"/>
    <property type="evidence" value="ECO:0007669"/>
    <property type="project" value="TreeGrafter"/>
</dbReference>
<evidence type="ECO:0000256" key="1">
    <source>
        <dbReference type="ARBA" id="ARBA00001974"/>
    </source>
</evidence>
<organism evidence="8 9">
    <name type="scientific">Sphingobium jiangsuense</name>
    <dbReference type="NCBI Taxonomy" id="870476"/>
    <lineage>
        <taxon>Bacteria</taxon>
        <taxon>Pseudomonadati</taxon>
        <taxon>Pseudomonadota</taxon>
        <taxon>Alphaproteobacteria</taxon>
        <taxon>Sphingomonadales</taxon>
        <taxon>Sphingomonadaceae</taxon>
        <taxon>Sphingobium</taxon>
    </lineage>
</organism>
<comment type="similarity">
    <text evidence="2">Belongs to the acyl-CoA dehydrogenase family.</text>
</comment>
<dbReference type="SUPFAM" id="SSF56645">
    <property type="entry name" value="Acyl-CoA dehydrogenase NM domain-like"/>
    <property type="match status" value="1"/>
</dbReference>
<dbReference type="PANTHER" id="PTHR43884:SF20">
    <property type="entry name" value="ACYL-COA DEHYDROGENASE FADE28"/>
    <property type="match status" value="1"/>
</dbReference>
<dbReference type="Pfam" id="PF00441">
    <property type="entry name" value="Acyl-CoA_dh_1"/>
    <property type="match status" value="1"/>
</dbReference>
<dbReference type="InterPro" id="IPR013786">
    <property type="entry name" value="AcylCoA_DH/ox_N"/>
</dbReference>
<proteinExistence type="inferred from homology"/>
<comment type="caution">
    <text evidence="8">The sequence shown here is derived from an EMBL/GenBank/DDBJ whole genome shotgun (WGS) entry which is preliminary data.</text>
</comment>
<dbReference type="RefSeq" id="WP_188072444.1">
    <property type="nucleotide sequence ID" value="NZ_BSPS01000072.1"/>
</dbReference>
<keyword evidence="4" id="KW-0274">FAD</keyword>
<dbReference type="CDD" id="cd00567">
    <property type="entry name" value="ACAD"/>
    <property type="match status" value="1"/>
</dbReference>
<evidence type="ECO:0000256" key="2">
    <source>
        <dbReference type="ARBA" id="ARBA00009347"/>
    </source>
</evidence>
<evidence type="ECO:0000313" key="8">
    <source>
        <dbReference type="EMBL" id="MBB3926933.1"/>
    </source>
</evidence>
<evidence type="ECO:0000256" key="4">
    <source>
        <dbReference type="ARBA" id="ARBA00022827"/>
    </source>
</evidence>
<evidence type="ECO:0000313" key="9">
    <source>
        <dbReference type="Proteomes" id="UP000571950"/>
    </source>
</evidence>
<dbReference type="PANTHER" id="PTHR43884">
    <property type="entry name" value="ACYL-COA DEHYDROGENASE"/>
    <property type="match status" value="1"/>
</dbReference>
<dbReference type="Proteomes" id="UP000571950">
    <property type="component" value="Unassembled WGS sequence"/>
</dbReference>
<dbReference type="InterPro" id="IPR037069">
    <property type="entry name" value="AcylCoA_DH/ox_N_sf"/>
</dbReference>
<dbReference type="InterPro" id="IPR009100">
    <property type="entry name" value="AcylCoA_DH/oxidase_NM_dom_sf"/>
</dbReference>
<dbReference type="SUPFAM" id="SSF47203">
    <property type="entry name" value="Acyl-CoA dehydrogenase C-terminal domain-like"/>
    <property type="match status" value="1"/>
</dbReference>
<dbReference type="Gene3D" id="1.20.140.10">
    <property type="entry name" value="Butyryl-CoA Dehydrogenase, subunit A, domain 3"/>
    <property type="match status" value="1"/>
</dbReference>
<evidence type="ECO:0000259" key="6">
    <source>
        <dbReference type="Pfam" id="PF00441"/>
    </source>
</evidence>
<keyword evidence="9" id="KW-1185">Reference proteome</keyword>
<sequence length="369" mass="38532">MDFALSDDQRAIQEAARGFLTDAAGPDAIRAAVEGGSGFDEGLWQTLTGELGFAGLMVPERHGGLGLGAVEMALVLEETGRCLAPVPFFETAVLAVQAVLAAADEGQQATLLPRLASGARASFAGTADRPTLSGGRLQGTAGFATFAHVAELLIVATADNSLVVLEADAPGLAIEPLPSLDRTRRFARLHFDCAVTPAQILGEPGGAGTAIERTLLVGAGLLAAEQTGGAQYSLDATVDYAKQRVQFGRAIGSFQAYKHMLADMMLLVEASRSAACYAAAAIDEDGGDEDGGELAEACHVARSYASDAYRRVAGDAIQLHGGIGFTWEHHAHLYFKRAQAAASWLGSVEQHREALARIIMKPITTKDSA</sequence>
<dbReference type="GO" id="GO:0050660">
    <property type="term" value="F:flavin adenine dinucleotide binding"/>
    <property type="evidence" value="ECO:0007669"/>
    <property type="project" value="InterPro"/>
</dbReference>
<feature type="domain" description="Acyl-CoA dehydrogenase/oxidase N-terminal" evidence="7">
    <location>
        <begin position="6"/>
        <end position="118"/>
    </location>
</feature>
<evidence type="ECO:0000256" key="3">
    <source>
        <dbReference type="ARBA" id="ARBA00022630"/>
    </source>
</evidence>
<dbReference type="AlphaFoldDB" id="A0A7W6BQK0"/>
<evidence type="ECO:0000259" key="7">
    <source>
        <dbReference type="Pfam" id="PF02771"/>
    </source>
</evidence>
<evidence type="ECO:0000256" key="5">
    <source>
        <dbReference type="ARBA" id="ARBA00023002"/>
    </source>
</evidence>
<keyword evidence="3" id="KW-0285">Flavoprotein</keyword>
<accession>A0A7W6BQK0</accession>
<reference evidence="8 9" key="1">
    <citation type="submission" date="2020-08" db="EMBL/GenBank/DDBJ databases">
        <title>Genomic Encyclopedia of Type Strains, Phase IV (KMG-IV): sequencing the most valuable type-strain genomes for metagenomic binning, comparative biology and taxonomic classification.</title>
        <authorList>
            <person name="Goeker M."/>
        </authorList>
    </citation>
    <scope>NUCLEOTIDE SEQUENCE [LARGE SCALE GENOMIC DNA]</scope>
    <source>
        <strain evidence="8 9">DSM 26189</strain>
    </source>
</reference>
<dbReference type="Pfam" id="PF02771">
    <property type="entry name" value="Acyl-CoA_dh_N"/>
    <property type="match status" value="1"/>
</dbReference>
<feature type="domain" description="Acyl-CoA dehydrogenase/oxidase C-terminal" evidence="6">
    <location>
        <begin position="210"/>
        <end position="359"/>
    </location>
</feature>
<keyword evidence="5" id="KW-0560">Oxidoreductase</keyword>
<name>A0A7W6BQK0_9SPHN</name>
<dbReference type="InterPro" id="IPR009075">
    <property type="entry name" value="AcylCo_DH/oxidase_C"/>
</dbReference>
<dbReference type="EMBL" id="JACIDT010000009">
    <property type="protein sequence ID" value="MBB3926933.1"/>
    <property type="molecule type" value="Genomic_DNA"/>
</dbReference>
<dbReference type="InterPro" id="IPR036250">
    <property type="entry name" value="AcylCo_DH-like_C"/>
</dbReference>
<gene>
    <name evidence="8" type="ORF">GGR43_002656</name>
</gene>
<comment type="cofactor">
    <cofactor evidence="1">
        <name>FAD</name>
        <dbReference type="ChEBI" id="CHEBI:57692"/>
    </cofactor>
</comment>